<keyword evidence="3" id="KW-1185">Reference proteome</keyword>
<evidence type="ECO:0008006" key="4">
    <source>
        <dbReference type="Google" id="ProtNLM"/>
    </source>
</evidence>
<keyword evidence="1" id="KW-0732">Signal</keyword>
<evidence type="ECO:0000313" key="3">
    <source>
        <dbReference type="Proteomes" id="UP001597097"/>
    </source>
</evidence>
<sequence length="70" mass="7719">MRVRTALAGAGIAVMAVVGLGLPAQAADWVSYGHFPTKKKCVDAGQQYVRENFNAYKCTDYPDGWILWLK</sequence>
<protein>
    <recommendedName>
        <fullName evidence="4">Secreted protein</fullName>
    </recommendedName>
</protein>
<accession>A0ABW4G231</accession>
<reference evidence="3" key="1">
    <citation type="journal article" date="2019" name="Int. J. Syst. Evol. Microbiol.">
        <title>The Global Catalogue of Microorganisms (GCM) 10K type strain sequencing project: providing services to taxonomists for standard genome sequencing and annotation.</title>
        <authorList>
            <consortium name="The Broad Institute Genomics Platform"/>
            <consortium name="The Broad Institute Genome Sequencing Center for Infectious Disease"/>
            <person name="Wu L."/>
            <person name="Ma J."/>
        </authorList>
    </citation>
    <scope>NUCLEOTIDE SEQUENCE [LARGE SCALE GENOMIC DNA]</scope>
    <source>
        <strain evidence="3">CGMCC 1.15399</strain>
    </source>
</reference>
<evidence type="ECO:0000313" key="2">
    <source>
        <dbReference type="EMBL" id="MFD1536341.1"/>
    </source>
</evidence>
<dbReference type="Proteomes" id="UP001597097">
    <property type="component" value="Unassembled WGS sequence"/>
</dbReference>
<organism evidence="2 3">
    <name type="scientific">Nonomuraea guangzhouensis</name>
    <dbReference type="NCBI Taxonomy" id="1291555"/>
    <lineage>
        <taxon>Bacteria</taxon>
        <taxon>Bacillati</taxon>
        <taxon>Actinomycetota</taxon>
        <taxon>Actinomycetes</taxon>
        <taxon>Streptosporangiales</taxon>
        <taxon>Streptosporangiaceae</taxon>
        <taxon>Nonomuraea</taxon>
    </lineage>
</organism>
<evidence type="ECO:0000256" key="1">
    <source>
        <dbReference type="SAM" id="SignalP"/>
    </source>
</evidence>
<dbReference type="RefSeq" id="WP_219531591.1">
    <property type="nucleotide sequence ID" value="NZ_JAHKRM010000011.1"/>
</dbReference>
<name>A0ABW4G231_9ACTN</name>
<feature type="signal peptide" evidence="1">
    <location>
        <begin position="1"/>
        <end position="26"/>
    </location>
</feature>
<proteinExistence type="predicted"/>
<feature type="chain" id="PRO_5047344434" description="Secreted protein" evidence="1">
    <location>
        <begin position="27"/>
        <end position="70"/>
    </location>
</feature>
<dbReference type="EMBL" id="JBHUCM010000005">
    <property type="protein sequence ID" value="MFD1536341.1"/>
    <property type="molecule type" value="Genomic_DNA"/>
</dbReference>
<gene>
    <name evidence="2" type="ORF">ACFSJ0_04790</name>
</gene>
<comment type="caution">
    <text evidence="2">The sequence shown here is derived from an EMBL/GenBank/DDBJ whole genome shotgun (WGS) entry which is preliminary data.</text>
</comment>